<proteinExistence type="predicted"/>
<evidence type="ECO:0000313" key="2">
    <source>
        <dbReference type="Proteomes" id="UP000215635"/>
    </source>
</evidence>
<comment type="caution">
    <text evidence="1">The sequence shown here is derived from an EMBL/GenBank/DDBJ whole genome shotgun (WGS) entry which is preliminary data.</text>
</comment>
<organism evidence="1 2">
    <name type="scientific">Lactococcus lactis</name>
    <dbReference type="NCBI Taxonomy" id="1358"/>
    <lineage>
        <taxon>Bacteria</taxon>
        <taxon>Bacillati</taxon>
        <taxon>Bacillota</taxon>
        <taxon>Bacilli</taxon>
        <taxon>Lactobacillales</taxon>
        <taxon>Streptococcaceae</taxon>
        <taxon>Lactococcus</taxon>
    </lineage>
</organism>
<gene>
    <name evidence="1" type="ORF">B8W88_06965</name>
</gene>
<accession>A0AAQ0TZX4</accession>
<dbReference type="EMBL" id="NCWV01000007">
    <property type="protein sequence ID" value="PAK88983.1"/>
    <property type="molecule type" value="Genomic_DNA"/>
</dbReference>
<evidence type="ECO:0000313" key="1">
    <source>
        <dbReference type="EMBL" id="PAK88983.1"/>
    </source>
</evidence>
<dbReference type="AlphaFoldDB" id="A0AAQ0TZX4"/>
<sequence length="68" mass="8041">MNDFETNKILAHRFYMILPYLPENSKSLFTEFCISIRDSDPEDVNKEKELSNVLYDQVIPIIKSMIDK</sequence>
<reference evidence="1 2" key="1">
    <citation type="submission" date="2017-04" db="EMBL/GenBank/DDBJ databases">
        <title>Kefir bacterial isolates.</title>
        <authorList>
            <person name="Kim Y."/>
            <person name="Blasche S."/>
            <person name="Patil K.R."/>
        </authorList>
    </citation>
    <scope>NUCLEOTIDE SEQUENCE [LARGE SCALE GENOMIC DNA]</scope>
    <source>
        <strain evidence="1 2">OG2</strain>
    </source>
</reference>
<dbReference type="Proteomes" id="UP000215635">
    <property type="component" value="Unassembled WGS sequence"/>
</dbReference>
<name>A0AAQ0TZX4_9LACT</name>
<dbReference type="RefSeq" id="WP_023163975.1">
    <property type="nucleotide sequence ID" value="NZ_CP184687.1"/>
</dbReference>
<protein>
    <submittedName>
        <fullName evidence="1">Uncharacterized protein</fullName>
    </submittedName>
</protein>